<feature type="transmembrane region" description="Helical" evidence="1">
    <location>
        <begin position="204"/>
        <end position="226"/>
    </location>
</feature>
<accession>A0AAE3LFT6</accession>
<gene>
    <name evidence="3" type="ORF">OB914_13725</name>
    <name evidence="2" type="ORF">OB916_13290</name>
</gene>
<proteinExistence type="predicted"/>
<dbReference type="InterPro" id="IPR014509">
    <property type="entry name" value="YjdF-like"/>
</dbReference>
<keyword evidence="1" id="KW-1133">Transmembrane helix</keyword>
<evidence type="ECO:0000256" key="1">
    <source>
        <dbReference type="SAM" id="Phobius"/>
    </source>
</evidence>
<organism evidence="3 5">
    <name type="scientific">Halapricum hydrolyticum</name>
    <dbReference type="NCBI Taxonomy" id="2979991"/>
    <lineage>
        <taxon>Archaea</taxon>
        <taxon>Methanobacteriati</taxon>
        <taxon>Methanobacteriota</taxon>
        <taxon>Stenosarchaea group</taxon>
        <taxon>Halobacteria</taxon>
        <taxon>Halobacteriales</taxon>
        <taxon>Haloarculaceae</taxon>
        <taxon>Halapricum</taxon>
    </lineage>
</organism>
<reference evidence="3" key="1">
    <citation type="submission" date="2023-02" db="EMBL/GenBank/DDBJ databases">
        <title>Enrichment on poylsaccharides allowed isolation of novel metabolic and taxonomic groups of Haloarchaea.</title>
        <authorList>
            <person name="Sorokin D.Y."/>
            <person name="Elcheninov A.G."/>
            <person name="Khizhniak T.V."/>
            <person name="Kolganova T.V."/>
            <person name="Kublanov I.V."/>
        </authorList>
    </citation>
    <scope>NUCLEOTIDE SEQUENCE</scope>
    <source>
        <strain evidence="2 4">HArc-curdl5-1</strain>
        <strain evidence="3">HArc-curdl7</strain>
    </source>
</reference>
<feature type="transmembrane region" description="Helical" evidence="1">
    <location>
        <begin position="64"/>
        <end position="85"/>
    </location>
</feature>
<dbReference type="Pfam" id="PF09997">
    <property type="entry name" value="DUF2238"/>
    <property type="match status" value="1"/>
</dbReference>
<evidence type="ECO:0000313" key="2">
    <source>
        <dbReference type="EMBL" id="MCU4719023.1"/>
    </source>
</evidence>
<sequence length="232" mass="24956">MFDLLTLIALSLQGAILGLLAVAISRRNVAAAVNALAALALALLPAILEISFRLVRAEQLGLDPWLALWLGVAGFLHSLGMLGPYDSIWWWDHLTHTVSAVLVAALLYAALIVAPFLETTQWPGTVAGLTVAFTLAVGVFWELIELVARDVADRLDIEPVLVHYGWRDTALDIVFDVVGALVVVVFDVRIFVSIVERFPATTETLLVASGWTVVLGSIAMVLFVGISSSIQS</sequence>
<keyword evidence="1" id="KW-0472">Membrane</keyword>
<protein>
    <submittedName>
        <fullName evidence="3">Uncharacterized protein</fullName>
    </submittedName>
</protein>
<dbReference type="RefSeq" id="WP_315909775.1">
    <property type="nucleotide sequence ID" value="NZ_JAOPKC010000019.1"/>
</dbReference>
<feature type="transmembrane region" description="Helical" evidence="1">
    <location>
        <begin position="31"/>
        <end position="52"/>
    </location>
</feature>
<dbReference type="AlphaFoldDB" id="A0AAE3LFT6"/>
<name>A0AAE3LFT6_9EURY</name>
<keyword evidence="4" id="KW-1185">Reference proteome</keyword>
<feature type="transmembrane region" description="Helical" evidence="1">
    <location>
        <begin position="173"/>
        <end position="192"/>
    </location>
</feature>
<evidence type="ECO:0000313" key="5">
    <source>
        <dbReference type="Proteomes" id="UP001209746"/>
    </source>
</evidence>
<dbReference type="Proteomes" id="UP001209746">
    <property type="component" value="Unassembled WGS sequence"/>
</dbReference>
<evidence type="ECO:0000313" key="4">
    <source>
        <dbReference type="Proteomes" id="UP001208186"/>
    </source>
</evidence>
<feature type="transmembrane region" description="Helical" evidence="1">
    <location>
        <begin position="124"/>
        <end position="144"/>
    </location>
</feature>
<feature type="transmembrane region" description="Helical" evidence="1">
    <location>
        <begin position="97"/>
        <end position="117"/>
    </location>
</feature>
<dbReference type="Proteomes" id="UP001208186">
    <property type="component" value="Unassembled WGS sequence"/>
</dbReference>
<comment type="caution">
    <text evidence="3">The sequence shown here is derived from an EMBL/GenBank/DDBJ whole genome shotgun (WGS) entry which is preliminary data.</text>
</comment>
<dbReference type="EMBL" id="JAOPKD010000018">
    <property type="protein sequence ID" value="MCU4728012.1"/>
    <property type="molecule type" value="Genomic_DNA"/>
</dbReference>
<evidence type="ECO:0000313" key="3">
    <source>
        <dbReference type="EMBL" id="MCU4728012.1"/>
    </source>
</evidence>
<dbReference type="EMBL" id="JAOPKC010000019">
    <property type="protein sequence ID" value="MCU4719023.1"/>
    <property type="molecule type" value="Genomic_DNA"/>
</dbReference>
<keyword evidence="1" id="KW-0812">Transmembrane</keyword>